<name>A0A1R1BGZ3_PAEAM</name>
<accession>A0A1R1BGZ3</accession>
<dbReference type="AlphaFoldDB" id="A0A1R1BGZ3"/>
<evidence type="ECO:0000313" key="2">
    <source>
        <dbReference type="Proteomes" id="UP000187134"/>
    </source>
</evidence>
<comment type="caution">
    <text evidence="1">The sequence shown here is derived from an EMBL/GenBank/DDBJ whole genome shotgun (WGS) entry which is preliminary data.</text>
</comment>
<evidence type="ECO:0000313" key="1">
    <source>
        <dbReference type="EMBL" id="OMF07042.1"/>
    </source>
</evidence>
<protein>
    <submittedName>
        <fullName evidence="1">Uncharacterized protein</fullName>
    </submittedName>
</protein>
<proteinExistence type="predicted"/>
<reference evidence="1 2" key="1">
    <citation type="submission" date="2016-11" db="EMBL/GenBank/DDBJ databases">
        <title>Paenibacillus species isolates.</title>
        <authorList>
            <person name="Beno S.M."/>
        </authorList>
    </citation>
    <scope>NUCLEOTIDE SEQUENCE [LARGE SCALE GENOMIC DNA]</scope>
    <source>
        <strain evidence="1 2">FSL H8-0246</strain>
    </source>
</reference>
<sequence length="60" mass="7247">MSEPYRHISLEFQKKAGTSFSEMTEREYLLFFLLKVQLNITHNGEDRNILKKWNVRLKAF</sequence>
<organism evidence="1 2">
    <name type="scientific">Paenibacillus amylolyticus</name>
    <dbReference type="NCBI Taxonomy" id="1451"/>
    <lineage>
        <taxon>Bacteria</taxon>
        <taxon>Bacillati</taxon>
        <taxon>Bacillota</taxon>
        <taxon>Bacilli</taxon>
        <taxon>Bacillales</taxon>
        <taxon>Paenibacillaceae</taxon>
        <taxon>Paenibacillus</taxon>
    </lineage>
</organism>
<dbReference type="Proteomes" id="UP000187134">
    <property type="component" value="Unassembled WGS sequence"/>
</dbReference>
<gene>
    <name evidence="1" type="ORF">BK131_27335</name>
</gene>
<dbReference type="EMBL" id="MRTJ01000021">
    <property type="protein sequence ID" value="OMF07042.1"/>
    <property type="molecule type" value="Genomic_DNA"/>
</dbReference>